<evidence type="ECO:0000313" key="4">
    <source>
        <dbReference type="EMBL" id="PWA40198.1"/>
    </source>
</evidence>
<dbReference type="Pfam" id="PF26133">
    <property type="entry name" value="DUF8039"/>
    <property type="match status" value="1"/>
</dbReference>
<dbReference type="Proteomes" id="UP000245207">
    <property type="component" value="Unassembled WGS sequence"/>
</dbReference>
<protein>
    <submittedName>
        <fullName evidence="4">Transposase, Ptta/En/Spm, Transposase, Tnp1/En/Spm-like protein</fullName>
    </submittedName>
</protein>
<name>A0A2U1KTY9_ARTAN</name>
<comment type="caution">
    <text evidence="4">The sequence shown here is derived from an EMBL/GenBank/DDBJ whole genome shotgun (WGS) entry which is preliminary data.</text>
</comment>
<dbReference type="AlphaFoldDB" id="A0A2U1KTY9"/>
<reference evidence="4 5" key="1">
    <citation type="journal article" date="2018" name="Mol. Plant">
        <title>The genome of Artemisia annua provides insight into the evolution of Asteraceae family and artemisinin biosynthesis.</title>
        <authorList>
            <person name="Shen Q."/>
            <person name="Zhang L."/>
            <person name="Liao Z."/>
            <person name="Wang S."/>
            <person name="Yan T."/>
            <person name="Shi P."/>
            <person name="Liu M."/>
            <person name="Fu X."/>
            <person name="Pan Q."/>
            <person name="Wang Y."/>
            <person name="Lv Z."/>
            <person name="Lu X."/>
            <person name="Zhang F."/>
            <person name="Jiang W."/>
            <person name="Ma Y."/>
            <person name="Chen M."/>
            <person name="Hao X."/>
            <person name="Li L."/>
            <person name="Tang Y."/>
            <person name="Lv G."/>
            <person name="Zhou Y."/>
            <person name="Sun X."/>
            <person name="Brodelius P.E."/>
            <person name="Rose J.K.C."/>
            <person name="Tang K."/>
        </authorList>
    </citation>
    <scope>NUCLEOTIDE SEQUENCE [LARGE SCALE GENOMIC DNA]</scope>
    <source>
        <strain evidence="5">cv. Huhao1</strain>
        <tissue evidence="4">Leaf</tissue>
    </source>
</reference>
<feature type="region of interest" description="Disordered" evidence="2">
    <location>
        <begin position="1"/>
        <end position="34"/>
    </location>
</feature>
<organism evidence="4 5">
    <name type="scientific">Artemisia annua</name>
    <name type="common">Sweet wormwood</name>
    <dbReference type="NCBI Taxonomy" id="35608"/>
    <lineage>
        <taxon>Eukaryota</taxon>
        <taxon>Viridiplantae</taxon>
        <taxon>Streptophyta</taxon>
        <taxon>Embryophyta</taxon>
        <taxon>Tracheophyta</taxon>
        <taxon>Spermatophyta</taxon>
        <taxon>Magnoliopsida</taxon>
        <taxon>eudicotyledons</taxon>
        <taxon>Gunneridae</taxon>
        <taxon>Pentapetalae</taxon>
        <taxon>asterids</taxon>
        <taxon>campanulids</taxon>
        <taxon>Asterales</taxon>
        <taxon>Asteraceae</taxon>
        <taxon>Asteroideae</taxon>
        <taxon>Anthemideae</taxon>
        <taxon>Artemisiinae</taxon>
        <taxon>Artemisia</taxon>
    </lineage>
</organism>
<evidence type="ECO:0000313" key="5">
    <source>
        <dbReference type="Proteomes" id="UP000245207"/>
    </source>
</evidence>
<dbReference type="Pfam" id="PF03004">
    <property type="entry name" value="Transposase_24"/>
    <property type="match status" value="1"/>
</dbReference>
<evidence type="ECO:0000256" key="2">
    <source>
        <dbReference type="SAM" id="MobiDB-lite"/>
    </source>
</evidence>
<accession>A0A2U1KTY9</accession>
<dbReference type="STRING" id="35608.A0A2U1KTY9"/>
<proteinExistence type="predicted"/>
<dbReference type="OrthoDB" id="1869436at2759"/>
<dbReference type="PANTHER" id="PTHR33018">
    <property type="entry name" value="OS10G0338966 PROTEIN-RELATED"/>
    <property type="match status" value="1"/>
</dbReference>
<feature type="domain" description="DUF8039" evidence="3">
    <location>
        <begin position="426"/>
        <end position="507"/>
    </location>
</feature>
<gene>
    <name evidence="4" type="ORF">CTI12_AA565560</name>
</gene>
<dbReference type="PANTHER" id="PTHR33018:SF34">
    <property type="entry name" value="OS02G0472350 PROTEIN"/>
    <property type="match status" value="1"/>
</dbReference>
<dbReference type="InterPro" id="IPR004252">
    <property type="entry name" value="Probable_transposase_24"/>
</dbReference>
<sequence>MDTQANNHDHLDNSDAEIDPNLGYESEPYSDGEEAEINQGYVKKRGITRLAKFRREYGKPDGEKLSVTFNALNRISGKNRALFSSFLGDLVREHIGVRILSWKKVDSEARDKMWDEITRYFDVDLTLRKLIMNRLGQLLRNFRRKLTEKYILPNQNTLSKLNEVPAKYTPILKAEDWVNFVKHTATEEYKVKSAAAKLARSKSLYQHTMGRGGYAHVIDKMIDSKEIEPDQEPPRGTLWVKGREKKDGEYHDDEIRSVGEKIKETEDKIKQGTLKVDHGTDAMTVVLGKEKGGYARGVGGGVTYKRYFDLPRLRQASDERVVLLQSELDNERRKRQEKDAVIQDLMNQLAAQRGQLQSTSTSLTPTPLTSTPVTPTEVSPVNKINHINSSVDKDSGTRVAVIDKVASIQKSNELATLEMGKETETSEIKCKLWHLKKSSIIALGTVYKSDGKKMLHNKPLPKDCYKVSIDKSLVDAACIPDVGSNGFKTVKDALSGFYAWPKDQVVFDEKATTPPTTIQMIAENKTAPKLTTKRKTFVSSDAMVKEAKNKIKSQKFNTIITSLKALDEGYSSKNYVRKFLRALHPKWRAKVTAIEESKNLTVLSLDELIINLKVHEMIIKNDSDIVKGKSEKVRSLALKAKKESSDEESSCHDSEDEEYALAVRNFKRFFTRRGRPTRKFRDERKSFTKNQDDKKGKGDRKCFRCGSNNQRAFVGGSWSDIGEEEEDNPNDETCLMAQASNEVHSDSSYYSDDNSSIDDNMLYDEYNKLCEVSTKIITRNKTLKATLHELELQVVELRDQIKRIEKNKQVDVECKSCIDLQIENDKLKENAIKIVKFEKGTKVLHDMLKNVRISGNTGAGLGFDPNKASTSEIKQVKFVKSGEYDLADDGTTKGGNGTTKVSGTMDPSPVKVKTGSILKNNLSPKPNHIIVNNVEIPVASKKEVKRFYKHVLTSVDGSIRHDTRSKTPPPRQTNVPKPRPRTPLPRGNFRRQSYLSSFSVAWNNRRQQSYLPWEICPPFQHPNQMHEMHEMFNTNNFGPMRYWGPNA</sequence>
<feature type="region of interest" description="Disordered" evidence="2">
    <location>
        <begin position="958"/>
        <end position="988"/>
    </location>
</feature>
<keyword evidence="5" id="KW-1185">Reference proteome</keyword>
<dbReference type="InterPro" id="IPR058352">
    <property type="entry name" value="DUF8039"/>
</dbReference>
<feature type="region of interest" description="Disordered" evidence="2">
    <location>
        <begin position="353"/>
        <end position="377"/>
    </location>
</feature>
<feature type="coiled-coil region" evidence="1">
    <location>
        <begin position="780"/>
        <end position="807"/>
    </location>
</feature>
<evidence type="ECO:0000259" key="3">
    <source>
        <dbReference type="Pfam" id="PF26133"/>
    </source>
</evidence>
<dbReference type="EMBL" id="PKPP01013983">
    <property type="protein sequence ID" value="PWA40198.1"/>
    <property type="molecule type" value="Genomic_DNA"/>
</dbReference>
<feature type="region of interest" description="Disordered" evidence="2">
    <location>
        <begin position="889"/>
        <end position="911"/>
    </location>
</feature>
<keyword evidence="1" id="KW-0175">Coiled coil</keyword>
<feature type="compositionally biased region" description="Low complexity" evidence="2">
    <location>
        <begin position="358"/>
        <end position="377"/>
    </location>
</feature>
<evidence type="ECO:0000256" key="1">
    <source>
        <dbReference type="SAM" id="Coils"/>
    </source>
</evidence>
<feature type="region of interest" description="Disordered" evidence="2">
    <location>
        <begin position="680"/>
        <end position="701"/>
    </location>
</feature>